<reference evidence="3" key="1">
    <citation type="journal article" date="2019" name="Int. J. Syst. Evol. Microbiol.">
        <title>The Global Catalogue of Microorganisms (GCM) 10K type strain sequencing project: providing services to taxonomists for standard genome sequencing and annotation.</title>
        <authorList>
            <consortium name="The Broad Institute Genomics Platform"/>
            <consortium name="The Broad Institute Genome Sequencing Center for Infectious Disease"/>
            <person name="Wu L."/>
            <person name="Ma J."/>
        </authorList>
    </citation>
    <scope>NUCLEOTIDE SEQUENCE [LARGE SCALE GENOMIC DNA]</scope>
    <source>
        <strain evidence="3">JCM 9092</strain>
    </source>
</reference>
<dbReference type="EMBL" id="BAAAUG010000177">
    <property type="protein sequence ID" value="GAA3143429.1"/>
    <property type="molecule type" value="Genomic_DNA"/>
</dbReference>
<dbReference type="Proteomes" id="UP001501637">
    <property type="component" value="Unassembled WGS sequence"/>
</dbReference>
<evidence type="ECO:0000313" key="2">
    <source>
        <dbReference type="EMBL" id="GAA3143429.1"/>
    </source>
</evidence>
<gene>
    <name evidence="2" type="ORF">GCM10010449_73730</name>
</gene>
<feature type="transmembrane region" description="Helical" evidence="1">
    <location>
        <begin position="38"/>
        <end position="57"/>
    </location>
</feature>
<evidence type="ECO:0000313" key="3">
    <source>
        <dbReference type="Proteomes" id="UP001501637"/>
    </source>
</evidence>
<evidence type="ECO:0000256" key="1">
    <source>
        <dbReference type="SAM" id="Phobius"/>
    </source>
</evidence>
<keyword evidence="1" id="KW-0472">Membrane</keyword>
<name>A0ABP6NCH2_9ACTN</name>
<keyword evidence="3" id="KW-1185">Reference proteome</keyword>
<keyword evidence="1" id="KW-0812">Transmembrane</keyword>
<sequence length="167" mass="18748">MKSAARGIAIGSARLSMLVVAIAIISTPWIAGWAFSTAAVWNASFIIVLYAANILLLRSAARDIRKHVPQGERVRLSLPVRRRVGRLPYPLLGEEFAVALTDRRLLLQPRSIFTGRPRGDLYVGERISFRQGKTLAIETESGVRINALVPMTHRHDVAHWMQQRQHH</sequence>
<keyword evidence="1" id="KW-1133">Transmembrane helix</keyword>
<feature type="transmembrane region" description="Helical" evidence="1">
    <location>
        <begin position="12"/>
        <end position="32"/>
    </location>
</feature>
<organism evidence="2 3">
    <name type="scientific">Streptomyces rectiviolaceus</name>
    <dbReference type="NCBI Taxonomy" id="332591"/>
    <lineage>
        <taxon>Bacteria</taxon>
        <taxon>Bacillati</taxon>
        <taxon>Actinomycetota</taxon>
        <taxon>Actinomycetes</taxon>
        <taxon>Kitasatosporales</taxon>
        <taxon>Streptomycetaceae</taxon>
        <taxon>Streptomyces</taxon>
    </lineage>
</organism>
<dbReference type="RefSeq" id="WP_344528825.1">
    <property type="nucleotide sequence ID" value="NZ_BAAAUG010000177.1"/>
</dbReference>
<protein>
    <submittedName>
        <fullName evidence="2">Uncharacterized protein</fullName>
    </submittedName>
</protein>
<comment type="caution">
    <text evidence="2">The sequence shown here is derived from an EMBL/GenBank/DDBJ whole genome shotgun (WGS) entry which is preliminary data.</text>
</comment>
<accession>A0ABP6NCH2</accession>
<proteinExistence type="predicted"/>